<evidence type="ECO:0000313" key="6">
    <source>
        <dbReference type="EMBL" id="KAA9000335.1"/>
    </source>
</evidence>
<proteinExistence type="inferred from homology"/>
<evidence type="ECO:0000256" key="1">
    <source>
        <dbReference type="ARBA" id="ARBA00004418"/>
    </source>
</evidence>
<dbReference type="OrthoDB" id="9815602at2"/>
<feature type="chain" id="PRO_5038918490" evidence="4">
    <location>
        <begin position="26"/>
        <end position="341"/>
    </location>
</feature>
<dbReference type="SUPFAM" id="SSF53850">
    <property type="entry name" value="Periplasmic binding protein-like II"/>
    <property type="match status" value="1"/>
</dbReference>
<dbReference type="InterPro" id="IPR001638">
    <property type="entry name" value="Solute-binding_3/MltF_N"/>
</dbReference>
<comment type="caution">
    <text evidence="6">The sequence shown here is derived from an EMBL/GenBank/DDBJ whole genome shotgun (WGS) entry which is preliminary data.</text>
</comment>
<dbReference type="Gene3D" id="3.40.190.10">
    <property type="entry name" value="Periplasmic binding protein-like II"/>
    <property type="match status" value="2"/>
</dbReference>
<dbReference type="InterPro" id="IPR015168">
    <property type="entry name" value="SsuA/THI5"/>
</dbReference>
<keyword evidence="3 4" id="KW-0732">Signal</keyword>
<evidence type="ECO:0000256" key="4">
    <source>
        <dbReference type="SAM" id="SignalP"/>
    </source>
</evidence>
<dbReference type="Pfam" id="PF09084">
    <property type="entry name" value="NMT1"/>
    <property type="match status" value="1"/>
</dbReference>
<dbReference type="Proteomes" id="UP000367750">
    <property type="component" value="Unassembled WGS sequence"/>
</dbReference>
<dbReference type="RefSeq" id="WP_150458964.1">
    <property type="nucleotide sequence ID" value="NZ_VYKK01000021.1"/>
</dbReference>
<evidence type="ECO:0000313" key="7">
    <source>
        <dbReference type="Proteomes" id="UP000367750"/>
    </source>
</evidence>
<dbReference type="PROSITE" id="PS51257">
    <property type="entry name" value="PROKAR_LIPOPROTEIN"/>
    <property type="match status" value="1"/>
</dbReference>
<comment type="similarity">
    <text evidence="2">Belongs to the bacterial solute-binding protein SsuA/TauA family.</text>
</comment>
<protein>
    <submittedName>
        <fullName evidence="6">Transporter substrate-binding domain-containing protein</fullName>
    </submittedName>
</protein>
<dbReference type="PANTHER" id="PTHR30024:SF47">
    <property type="entry name" value="TAURINE-BINDING PERIPLASMIC PROTEIN"/>
    <property type="match status" value="1"/>
</dbReference>
<dbReference type="AlphaFoldDB" id="A0A5J5G0Z7"/>
<dbReference type="GO" id="GO:0042597">
    <property type="term" value="C:periplasmic space"/>
    <property type="evidence" value="ECO:0007669"/>
    <property type="project" value="UniProtKB-SubCell"/>
</dbReference>
<dbReference type="SMART" id="SM00062">
    <property type="entry name" value="PBPb"/>
    <property type="match status" value="1"/>
</dbReference>
<comment type="subcellular location">
    <subcellularLocation>
        <location evidence="1">Periplasm</location>
    </subcellularLocation>
</comment>
<keyword evidence="7" id="KW-1185">Reference proteome</keyword>
<dbReference type="EMBL" id="VYKK01000021">
    <property type="protein sequence ID" value="KAA9000335.1"/>
    <property type="molecule type" value="Genomic_DNA"/>
</dbReference>
<name>A0A5J5G0Z7_9BACL</name>
<evidence type="ECO:0000256" key="3">
    <source>
        <dbReference type="ARBA" id="ARBA00022729"/>
    </source>
</evidence>
<evidence type="ECO:0000259" key="5">
    <source>
        <dbReference type="SMART" id="SM00062"/>
    </source>
</evidence>
<feature type="signal peptide" evidence="4">
    <location>
        <begin position="1"/>
        <end position="25"/>
    </location>
</feature>
<gene>
    <name evidence="6" type="ORF">F4V43_14460</name>
</gene>
<reference evidence="6 7" key="1">
    <citation type="submission" date="2019-09" db="EMBL/GenBank/DDBJ databases">
        <title>Bacillus ochoae sp. nov., Paenibacillus whitsoniae sp. nov., Paenibacillus spiritus sp. nov. Isolated from the Mars Exploration Rover during spacecraft assembly.</title>
        <authorList>
            <person name="Seuylemezian A."/>
            <person name="Vaishampayan P."/>
        </authorList>
    </citation>
    <scope>NUCLEOTIDE SEQUENCE [LARGE SCALE GENOMIC DNA]</scope>
    <source>
        <strain evidence="6 7">MER_111</strain>
    </source>
</reference>
<sequence>MLNTKRRNPLILGLPLLALAGSLLAGCGSSGGNSAADAGASASPAASAGTASAAPAALTTLTLGMLPSIDAIPFVIAHEQGFDAEHGVNLDIQSFKSAKDRDAASQAGKLEGWSADLVAISLYNQAGLDVKIASTTTGSFSLLTGNDAIQSVKDLKGKTVILSKNTSTEYTVATMLAQAGLTEKDITVTEVPQIPTRLELLKNGKADAAILPEPYVTIGQAAGLRVLSSTGEAGINPFVLALPGKTIRDKADAVHGMYAAYNEAVDYMKSHDQSEYIDVVVREVGYPEEMKGEIKVPSYEHAVQADVKQIEQAFVWSREKGLLSKETKPEEVISGVEFGSK</sequence>
<dbReference type="PANTHER" id="PTHR30024">
    <property type="entry name" value="ALIPHATIC SULFONATES-BINDING PROTEIN-RELATED"/>
    <property type="match status" value="1"/>
</dbReference>
<evidence type="ECO:0000256" key="2">
    <source>
        <dbReference type="ARBA" id="ARBA00010742"/>
    </source>
</evidence>
<feature type="domain" description="Solute-binding protein family 3/N-terminal" evidence="5">
    <location>
        <begin position="60"/>
        <end position="280"/>
    </location>
</feature>
<accession>A0A5J5G0Z7</accession>
<dbReference type="GO" id="GO:0042918">
    <property type="term" value="P:alkanesulfonate transmembrane transport"/>
    <property type="evidence" value="ECO:0007669"/>
    <property type="project" value="TreeGrafter"/>
</dbReference>
<organism evidence="6 7">
    <name type="scientific">Paenibacillus spiritus</name>
    <dbReference type="NCBI Taxonomy" id="2496557"/>
    <lineage>
        <taxon>Bacteria</taxon>
        <taxon>Bacillati</taxon>
        <taxon>Bacillota</taxon>
        <taxon>Bacilli</taxon>
        <taxon>Bacillales</taxon>
        <taxon>Paenibacillaceae</taxon>
        <taxon>Paenibacillus</taxon>
    </lineage>
</organism>